<evidence type="ECO:0000313" key="2">
    <source>
        <dbReference type="EMBL" id="GBR12206.1"/>
    </source>
</evidence>
<reference evidence="2" key="1">
    <citation type="submission" date="2013-04" db="EMBL/GenBank/DDBJ databases">
        <title>The genome sequencing project of 58 acetic acid bacteria.</title>
        <authorList>
            <person name="Okamoto-Kainuma A."/>
            <person name="Ishikawa M."/>
            <person name="Umino S."/>
            <person name="Koizumi Y."/>
            <person name="Shiwa Y."/>
            <person name="Yoshikawa H."/>
            <person name="Matsutani M."/>
            <person name="Matsushita K."/>
        </authorList>
    </citation>
    <scope>NUCLEOTIDE SEQUENCE</scope>
    <source>
        <strain evidence="2">NRIC 0228</strain>
    </source>
</reference>
<gene>
    <name evidence="2" type="ORF">AA0228_1640</name>
</gene>
<comment type="caution">
    <text evidence="2">The sequence shown here is derived from an EMBL/GenBank/DDBJ whole genome shotgun (WGS) entry which is preliminary data.</text>
</comment>
<evidence type="ECO:0000259" key="1">
    <source>
        <dbReference type="Pfam" id="PF13403"/>
    </source>
</evidence>
<sequence>MSASSTYTSPETGKTYTVVSGGVVSGNDLNGTVQTIQSGTAVSGTQVFAGGAVQFMVPPANIREQVGFPVSQVVTSDAASIDSVISGITTLVGPSTMSDDTWTPIPATQIIESGGFASNTYLGPATTSIINNGGISDNVTIMGASLRSGDPMMIPGFNTLFSATQIVSSGGILHTATLGSSGTLILNGGSADHITVGTGTVLQKTGTLSDVLVNQGGVLSVSADQSVENVVTSGGVIILDRNANLTGTFQEMYQTTISLTDLGNNPSAVSGVIVKDNTTAGSVLEVVSSGAIMNRISVKDGFSSPYYFKSAPSGQGIDLMIGTPCYCPGTLIATPDGERPVEKLMIGDNVLTATGETRPIRWIGRRSYDPMFAYGNRDILPIVFQKGSLGNQLPRRDLTVSPLHAMFVDGYLIPALHLVNGLSIIQIEKPSHISYIHIELETHDILLAEGAPSESFLDDSSRGMFHNAHEYSELYPDAPVVPVQYCAPRLEDGEELARIHQRLKDYAQQALSEKAA</sequence>
<dbReference type="Pfam" id="PF13403">
    <property type="entry name" value="Hint_2"/>
    <property type="match status" value="1"/>
</dbReference>
<dbReference type="Proteomes" id="UP001061070">
    <property type="component" value="Unassembled WGS sequence"/>
</dbReference>
<dbReference type="EMBL" id="BAQW01000006">
    <property type="protein sequence ID" value="GBR12206.1"/>
    <property type="molecule type" value="Genomic_DNA"/>
</dbReference>
<organism evidence="2 3">
    <name type="scientific">Gluconobacter frateurii NRIC 0228</name>
    <dbReference type="NCBI Taxonomy" id="1307946"/>
    <lineage>
        <taxon>Bacteria</taxon>
        <taxon>Pseudomonadati</taxon>
        <taxon>Pseudomonadota</taxon>
        <taxon>Alphaproteobacteria</taxon>
        <taxon>Acetobacterales</taxon>
        <taxon>Acetobacteraceae</taxon>
        <taxon>Gluconobacter</taxon>
    </lineage>
</organism>
<proteinExistence type="predicted"/>
<name>A0ABQ0QBQ5_9PROT</name>
<dbReference type="InterPro" id="IPR012332">
    <property type="entry name" value="Autotransporter_pectin_lyase_C"/>
</dbReference>
<dbReference type="InterPro" id="IPR028992">
    <property type="entry name" value="Hedgehog/Intein_dom"/>
</dbReference>
<accession>A0ABQ0QBQ5</accession>
<dbReference type="InterPro" id="IPR036844">
    <property type="entry name" value="Hint_dom_sf"/>
</dbReference>
<dbReference type="SUPFAM" id="SSF51294">
    <property type="entry name" value="Hedgehog/intein (Hint) domain"/>
    <property type="match status" value="1"/>
</dbReference>
<evidence type="ECO:0000313" key="3">
    <source>
        <dbReference type="Proteomes" id="UP001061070"/>
    </source>
</evidence>
<dbReference type="Gene3D" id="2.170.16.10">
    <property type="entry name" value="Hedgehog/Intein (Hint) domain"/>
    <property type="match status" value="1"/>
</dbReference>
<feature type="domain" description="Hedgehog/Intein (Hint)" evidence="1">
    <location>
        <begin position="324"/>
        <end position="459"/>
    </location>
</feature>
<protein>
    <recommendedName>
        <fullName evidence="1">Hedgehog/Intein (Hint) domain-containing protein</fullName>
    </recommendedName>
</protein>
<keyword evidence="3" id="KW-1185">Reference proteome</keyword>
<dbReference type="Gene3D" id="2.160.20.20">
    <property type="match status" value="1"/>
</dbReference>
<dbReference type="RefSeq" id="WP_099181783.1">
    <property type="nucleotide sequence ID" value="NZ_BAQW01000006.1"/>
</dbReference>